<feature type="signal peptide" evidence="13">
    <location>
        <begin position="1"/>
        <end position="23"/>
    </location>
</feature>
<keyword evidence="3 11" id="KW-1134">Transmembrane beta strand</keyword>
<keyword evidence="10 11" id="KW-0998">Cell outer membrane</keyword>
<dbReference type="SUPFAM" id="SSF56935">
    <property type="entry name" value="Porins"/>
    <property type="match status" value="1"/>
</dbReference>
<evidence type="ECO:0000256" key="12">
    <source>
        <dbReference type="RuleBase" id="RU003357"/>
    </source>
</evidence>
<evidence type="ECO:0000256" key="8">
    <source>
        <dbReference type="ARBA" id="ARBA00023077"/>
    </source>
</evidence>
<dbReference type="Gene3D" id="2.40.170.20">
    <property type="entry name" value="TonB-dependent receptor, beta-barrel domain"/>
    <property type="match status" value="1"/>
</dbReference>
<dbReference type="RefSeq" id="WP_148070192.1">
    <property type="nucleotide sequence ID" value="NZ_VRZA01000010.1"/>
</dbReference>
<dbReference type="Pfam" id="PF07715">
    <property type="entry name" value="Plug"/>
    <property type="match status" value="1"/>
</dbReference>
<keyword evidence="5 11" id="KW-0812">Transmembrane</keyword>
<comment type="similarity">
    <text evidence="11 12">Belongs to the TonB-dependent receptor family.</text>
</comment>
<evidence type="ECO:0000256" key="7">
    <source>
        <dbReference type="ARBA" id="ARBA00023065"/>
    </source>
</evidence>
<keyword evidence="6" id="KW-0408">Iron</keyword>
<dbReference type="AlphaFoldDB" id="A0A5C8ZP56"/>
<evidence type="ECO:0000256" key="9">
    <source>
        <dbReference type="ARBA" id="ARBA00023136"/>
    </source>
</evidence>
<keyword evidence="13" id="KW-0732">Signal</keyword>
<name>A0A5C8ZP56_9GAMM</name>
<evidence type="ECO:0000256" key="3">
    <source>
        <dbReference type="ARBA" id="ARBA00022452"/>
    </source>
</evidence>
<dbReference type="InterPro" id="IPR012910">
    <property type="entry name" value="Plug_dom"/>
</dbReference>
<proteinExistence type="inferred from homology"/>
<keyword evidence="4" id="KW-0410">Iron transport</keyword>
<comment type="subcellular location">
    <subcellularLocation>
        <location evidence="1 11">Cell outer membrane</location>
        <topology evidence="1 11">Multi-pass membrane protein</topology>
    </subcellularLocation>
</comment>
<keyword evidence="2 11" id="KW-0813">Transport</keyword>
<evidence type="ECO:0000256" key="11">
    <source>
        <dbReference type="PROSITE-ProRule" id="PRU01360"/>
    </source>
</evidence>
<sequence>MPNPLGNSALGGGLRLLSTAVFAASLLPTQVVAQDAASAQQSDQRVIEEVIVSVRYREESLQSVPSAVTAFDTNALENVVAMDFQDLSRPTPNVNIQQVNQFPNAAAVHIRGIGDQRIESTEEPRAGISIDGLFFTRPGSSNIDFFDIASVQILRGPTGVNFGKNSLAGGMAVQTIQPSGELSGKVDVNIGNYGREEYRFAVDSPKIADWAFRLSYLYKQYDGHFRNRFDGTPKGAFGTPLPFTLPVDKKLGAEDVSSGRLQALWTPSEKIDLRLIYNWSRDKSDPTPGDTDSDDGSDPRFPIQLACAIAFGCPEPDDGPYRLGRDYYSRSDIDQDAFTGILNWDFGGVALTAIAGYIETDDVFLNDFDQTEFFFFPTSRDQTHDQSSLEVRFTNSDDSGPLDWVVGAFYMEQEHELTQNFPTLGPSADYATQEATSQALFGQVIYAINDRLNLTAGLRYTEEEKDFYRDPGIFLPDLTYDPATHLTYSEARKLARQDLTGDIVSDLNTDHVDYKLALDYQLGDNAMVYGQVATGFKAGEFGARASSPQTALPTDDEEALSFEIGLKSEWWDNRLRLNLAAFWANYENLQFGVFVPSANLTGQETLNQNVGEATTAGLELDLSVSLTERFTLNFNAGYLDAEYDEFCADLNGARPYDSPPTSPCGRVTDLGDGTFLVDEDQSDLELSRAPEYNYHISGEYDLPLPENWGGFVALLSYSYSDEYFSDGAFNHPKGETGGFGTWDGSVAWTSSSGALRASVWGKNLSDEEEISGLTPTANFFNQRFWFPPRTYGVNLSYSFE</sequence>
<evidence type="ECO:0000256" key="5">
    <source>
        <dbReference type="ARBA" id="ARBA00022692"/>
    </source>
</evidence>
<evidence type="ECO:0000256" key="1">
    <source>
        <dbReference type="ARBA" id="ARBA00004571"/>
    </source>
</evidence>
<dbReference type="Pfam" id="PF00593">
    <property type="entry name" value="TonB_dep_Rec_b-barrel"/>
    <property type="match status" value="1"/>
</dbReference>
<dbReference type="GO" id="GO:0009279">
    <property type="term" value="C:cell outer membrane"/>
    <property type="evidence" value="ECO:0007669"/>
    <property type="project" value="UniProtKB-SubCell"/>
</dbReference>
<evidence type="ECO:0000259" key="14">
    <source>
        <dbReference type="Pfam" id="PF00593"/>
    </source>
</evidence>
<evidence type="ECO:0000256" key="10">
    <source>
        <dbReference type="ARBA" id="ARBA00023237"/>
    </source>
</evidence>
<reference evidence="16 17" key="1">
    <citation type="submission" date="2019-08" db="EMBL/GenBank/DDBJ databases">
        <title>Parahaliea maris sp. nov., isolated from the surface seawater.</title>
        <authorList>
            <person name="Liu Y."/>
        </authorList>
    </citation>
    <scope>NUCLEOTIDE SEQUENCE [LARGE SCALE GENOMIC DNA]</scope>
    <source>
        <strain evidence="16 17">HSLHS9</strain>
    </source>
</reference>
<accession>A0A5C8ZP56</accession>
<organism evidence="16 17">
    <name type="scientific">Parahaliea maris</name>
    <dbReference type="NCBI Taxonomy" id="2716870"/>
    <lineage>
        <taxon>Bacteria</taxon>
        <taxon>Pseudomonadati</taxon>
        <taxon>Pseudomonadota</taxon>
        <taxon>Gammaproteobacteria</taxon>
        <taxon>Cellvibrionales</taxon>
        <taxon>Halieaceae</taxon>
        <taxon>Parahaliea</taxon>
    </lineage>
</organism>
<evidence type="ECO:0000259" key="15">
    <source>
        <dbReference type="Pfam" id="PF07715"/>
    </source>
</evidence>
<keyword evidence="9 11" id="KW-0472">Membrane</keyword>
<evidence type="ECO:0000256" key="13">
    <source>
        <dbReference type="SAM" id="SignalP"/>
    </source>
</evidence>
<evidence type="ECO:0000256" key="6">
    <source>
        <dbReference type="ARBA" id="ARBA00023004"/>
    </source>
</evidence>
<feature type="domain" description="TonB-dependent receptor plug" evidence="15">
    <location>
        <begin position="61"/>
        <end position="169"/>
    </location>
</feature>
<dbReference type="Proteomes" id="UP000321039">
    <property type="component" value="Unassembled WGS sequence"/>
</dbReference>
<dbReference type="InterPro" id="IPR039426">
    <property type="entry name" value="TonB-dep_rcpt-like"/>
</dbReference>
<dbReference type="InterPro" id="IPR000531">
    <property type="entry name" value="Beta-barrel_TonB"/>
</dbReference>
<evidence type="ECO:0000256" key="4">
    <source>
        <dbReference type="ARBA" id="ARBA00022496"/>
    </source>
</evidence>
<feature type="domain" description="TonB-dependent receptor-like beta-barrel" evidence="14">
    <location>
        <begin position="267"/>
        <end position="764"/>
    </location>
</feature>
<evidence type="ECO:0000256" key="2">
    <source>
        <dbReference type="ARBA" id="ARBA00022448"/>
    </source>
</evidence>
<evidence type="ECO:0000313" key="16">
    <source>
        <dbReference type="EMBL" id="TXS89500.1"/>
    </source>
</evidence>
<dbReference type="InterPro" id="IPR036942">
    <property type="entry name" value="Beta-barrel_TonB_sf"/>
</dbReference>
<dbReference type="GO" id="GO:0006826">
    <property type="term" value="P:iron ion transport"/>
    <property type="evidence" value="ECO:0007669"/>
    <property type="project" value="UniProtKB-KW"/>
</dbReference>
<comment type="caution">
    <text evidence="16">The sequence shown here is derived from an EMBL/GenBank/DDBJ whole genome shotgun (WGS) entry which is preliminary data.</text>
</comment>
<gene>
    <name evidence="16" type="ORF">FV139_19615</name>
</gene>
<dbReference type="PANTHER" id="PTHR32552:SF81">
    <property type="entry name" value="TONB-DEPENDENT OUTER MEMBRANE RECEPTOR"/>
    <property type="match status" value="1"/>
</dbReference>
<dbReference type="EMBL" id="VRZA01000010">
    <property type="protein sequence ID" value="TXS89500.1"/>
    <property type="molecule type" value="Genomic_DNA"/>
</dbReference>
<keyword evidence="7" id="KW-0406">Ion transport</keyword>
<keyword evidence="16" id="KW-0675">Receptor</keyword>
<dbReference type="PANTHER" id="PTHR32552">
    <property type="entry name" value="FERRICHROME IRON RECEPTOR-RELATED"/>
    <property type="match status" value="1"/>
</dbReference>
<protein>
    <submittedName>
        <fullName evidence="16">TonB-dependent receptor</fullName>
    </submittedName>
</protein>
<evidence type="ECO:0000313" key="17">
    <source>
        <dbReference type="Proteomes" id="UP000321039"/>
    </source>
</evidence>
<keyword evidence="17" id="KW-1185">Reference proteome</keyword>
<keyword evidence="8 12" id="KW-0798">TonB box</keyword>
<dbReference type="PROSITE" id="PS52016">
    <property type="entry name" value="TONB_DEPENDENT_REC_3"/>
    <property type="match status" value="1"/>
</dbReference>
<feature type="chain" id="PRO_5022920265" evidence="13">
    <location>
        <begin position="24"/>
        <end position="800"/>
    </location>
</feature>